<accession>A0ACC2PE94</accession>
<organism evidence="1 2">
    <name type="scientific">Eretmocerus hayati</name>
    <dbReference type="NCBI Taxonomy" id="131215"/>
    <lineage>
        <taxon>Eukaryota</taxon>
        <taxon>Metazoa</taxon>
        <taxon>Ecdysozoa</taxon>
        <taxon>Arthropoda</taxon>
        <taxon>Hexapoda</taxon>
        <taxon>Insecta</taxon>
        <taxon>Pterygota</taxon>
        <taxon>Neoptera</taxon>
        <taxon>Endopterygota</taxon>
        <taxon>Hymenoptera</taxon>
        <taxon>Apocrita</taxon>
        <taxon>Proctotrupomorpha</taxon>
        <taxon>Chalcidoidea</taxon>
        <taxon>Aphelinidae</taxon>
        <taxon>Aphelininae</taxon>
        <taxon>Eretmocerus</taxon>
    </lineage>
</organism>
<reference evidence="1" key="1">
    <citation type="submission" date="2023-04" db="EMBL/GenBank/DDBJ databases">
        <title>A chromosome-level genome assembly of the parasitoid wasp Eretmocerus hayati.</title>
        <authorList>
            <person name="Zhong Y."/>
            <person name="Liu S."/>
            <person name="Liu Y."/>
        </authorList>
    </citation>
    <scope>NUCLEOTIDE SEQUENCE</scope>
    <source>
        <strain evidence="1">ZJU_SS_LIU_2023</strain>
    </source>
</reference>
<dbReference type="Proteomes" id="UP001239111">
    <property type="component" value="Chromosome 1"/>
</dbReference>
<gene>
    <name evidence="1" type="ORF">QAD02_017559</name>
</gene>
<evidence type="ECO:0000313" key="2">
    <source>
        <dbReference type="Proteomes" id="UP001239111"/>
    </source>
</evidence>
<keyword evidence="2" id="KW-1185">Reference proteome</keyword>
<dbReference type="EMBL" id="CM056741">
    <property type="protein sequence ID" value="KAJ8681767.1"/>
    <property type="molecule type" value="Genomic_DNA"/>
</dbReference>
<evidence type="ECO:0000313" key="1">
    <source>
        <dbReference type="EMBL" id="KAJ8681767.1"/>
    </source>
</evidence>
<sequence>MSNRMKALYSEVVFERRILLACMVLLGLSIIAWTVAMGTNYWLVASSPEDKLILMGEVGMHNGTKVFLGGQSGLFRSCNWGYTQIFRSNGTTERHPFKDCNKHDLFPPEMKQKSERRADEDATLINYHRADVSFAIISMFIMLMGFGFSVYTFRNPRYTFKRLAGGIHFITCACVMMVIQVKLALAEYGGKKEHWLFPRGSDVTYGFSFWLAWIVFSCNLLVGFCFMIFSRKRKRDRAPNDEMSMADEPTIIGR</sequence>
<name>A0ACC2PE94_9HYME</name>
<comment type="caution">
    <text evidence="1">The sequence shown here is derived from an EMBL/GenBank/DDBJ whole genome shotgun (WGS) entry which is preliminary data.</text>
</comment>
<proteinExistence type="predicted"/>
<protein>
    <submittedName>
        <fullName evidence="1">Uncharacterized protein</fullName>
    </submittedName>
</protein>